<keyword evidence="2" id="KW-0560">Oxidoreductase</keyword>
<dbReference type="PANTHER" id="PTHR43777:SF1">
    <property type="entry name" value="MOLYBDENUM COFACTOR CYTIDYLYLTRANSFERASE"/>
    <property type="match status" value="1"/>
</dbReference>
<dbReference type="InterPro" id="IPR025877">
    <property type="entry name" value="MobA-like_NTP_Trfase"/>
</dbReference>
<organism evidence="2 3">
    <name type="scientific">Neomoorella humiferrea</name>
    <dbReference type="NCBI Taxonomy" id="676965"/>
    <lineage>
        <taxon>Bacteria</taxon>
        <taxon>Bacillati</taxon>
        <taxon>Bacillota</taxon>
        <taxon>Clostridia</taxon>
        <taxon>Neomoorellales</taxon>
        <taxon>Neomoorellaceae</taxon>
        <taxon>Neomoorella</taxon>
    </lineage>
</organism>
<dbReference type="GO" id="GO:0016491">
    <property type="term" value="F:oxidoreductase activity"/>
    <property type="evidence" value="ECO:0007669"/>
    <property type="project" value="UniProtKB-KW"/>
</dbReference>
<gene>
    <name evidence="2" type="primary">nboR</name>
    <name evidence="2" type="ORF">MOHU_23050</name>
</gene>
<dbReference type="RefSeq" id="WP_106006228.1">
    <property type="nucleotide sequence ID" value="NZ_CP136419.1"/>
</dbReference>
<dbReference type="GO" id="GO:0016779">
    <property type="term" value="F:nucleotidyltransferase activity"/>
    <property type="evidence" value="ECO:0007669"/>
    <property type="project" value="UniProtKB-ARBA"/>
</dbReference>
<dbReference type="InterPro" id="IPR017587">
    <property type="entry name" value="YqeC"/>
</dbReference>
<protein>
    <submittedName>
        <fullName evidence="2">Nicotine blue oxidoreductase</fullName>
        <ecNumber evidence="2">1.1.1.328</ecNumber>
    </submittedName>
</protein>
<comment type="caution">
    <text evidence="2">The sequence shown here is derived from an EMBL/GenBank/DDBJ whole genome shotgun (WGS) entry which is preliminary data.</text>
</comment>
<feature type="domain" description="MobA-like NTP transferase" evidence="1">
    <location>
        <begin position="264"/>
        <end position="421"/>
    </location>
</feature>
<dbReference type="NCBIfam" id="TIGR03172">
    <property type="entry name" value="selenium cofactor biosynthesis protein YqeC"/>
    <property type="match status" value="1"/>
</dbReference>
<dbReference type="OrthoDB" id="9797742at2"/>
<dbReference type="AlphaFoldDB" id="A0A2T0ALJ8"/>
<dbReference type="Pfam" id="PF19842">
    <property type="entry name" value="YqeC"/>
    <property type="match status" value="1"/>
</dbReference>
<dbReference type="Pfam" id="PF12804">
    <property type="entry name" value="NTP_transf_3"/>
    <property type="match status" value="1"/>
</dbReference>
<dbReference type="CDD" id="cd04182">
    <property type="entry name" value="GT_2_like_f"/>
    <property type="match status" value="1"/>
</dbReference>
<name>A0A2T0ALJ8_9FIRM</name>
<dbReference type="EMBL" id="PVXM01000055">
    <property type="protein sequence ID" value="PRR69501.1"/>
    <property type="molecule type" value="Genomic_DNA"/>
</dbReference>
<evidence type="ECO:0000313" key="3">
    <source>
        <dbReference type="Proteomes" id="UP000238415"/>
    </source>
</evidence>
<dbReference type="Gene3D" id="3.90.550.10">
    <property type="entry name" value="Spore Coat Polysaccharide Biosynthesis Protein SpsA, Chain A"/>
    <property type="match status" value="1"/>
</dbReference>
<accession>A0A2T0ALJ8</accession>
<evidence type="ECO:0000259" key="1">
    <source>
        <dbReference type="Pfam" id="PF12804"/>
    </source>
</evidence>
<reference evidence="2 3" key="1">
    <citation type="submission" date="2018-03" db="EMBL/GenBank/DDBJ databases">
        <title>Genome sequence of Moorella humiferrea DSM 23265.</title>
        <authorList>
            <person name="Poehlein A."/>
            <person name="Daniel R."/>
        </authorList>
    </citation>
    <scope>NUCLEOTIDE SEQUENCE [LARGE SCALE GENOMIC DNA]</scope>
    <source>
        <strain evidence="2 3">DSM 23265</strain>
    </source>
</reference>
<evidence type="ECO:0000313" key="2">
    <source>
        <dbReference type="EMBL" id="PRR69501.1"/>
    </source>
</evidence>
<dbReference type="EC" id="1.1.1.328" evidence="2"/>
<dbReference type="SUPFAM" id="SSF53448">
    <property type="entry name" value="Nucleotide-diphospho-sugar transferases"/>
    <property type="match status" value="1"/>
</dbReference>
<proteinExistence type="predicted"/>
<sequence>MAGNFGLCQALELREREIVTFVGAGGKTSALICLARELMDAGKRAIVAPTTKMLLSQLRQLNEPVIAAATDDLTQAVGARLEKENIVTCGRAVNGEGKVMGLNAADVRALAALDADYILLEGDGAAGALLKVPAEHEPVVPPETTLVVTVAGLRALGRPLAPPFVHRFQQAAALLDRMVGSTVTAEDMAVLLLHPRGGRKGVPEAARWTVLLNGAEDYELLHQARDIAARIIEGGGARVIVGAVVTPAPVRQVIVREGGTVGIVVLAAGAGERFGGGKQLLLLAGRPMVRRVVDITLAAAEGEVVVVLGHEAGKVAAALAGLPVNLVYNPNYRLGLSTSLQAGLTALGPECRAALFVLADQPGITPAVINKLIGAYRQGDKKIIVPVYRGRRGNPVLLDRALWPQVMALQGDVGGREIIRACPFEVQEVVVDCPGILRDIDTPADYRAWLKEEDKNPLF</sequence>
<dbReference type="PANTHER" id="PTHR43777">
    <property type="entry name" value="MOLYBDENUM COFACTOR CYTIDYLYLTRANSFERASE"/>
    <property type="match status" value="1"/>
</dbReference>
<dbReference type="InterPro" id="IPR029044">
    <property type="entry name" value="Nucleotide-diphossugar_trans"/>
</dbReference>
<dbReference type="Proteomes" id="UP000238415">
    <property type="component" value="Unassembled WGS sequence"/>
</dbReference>
<keyword evidence="3" id="KW-1185">Reference proteome</keyword>